<reference evidence="1 2" key="1">
    <citation type="journal article" date="2016" name="Genome Announc.">
        <title>Paenibacillus larvae Phage Tripp Genome Has 378-Base-Pair Terminal Repeats.</title>
        <authorList>
            <person name="Abraham J."/>
            <person name="Bousquet A.C."/>
            <person name="Bruff E."/>
            <person name="Carson N."/>
            <person name="Clark A."/>
            <person name="Connell A."/>
            <person name="Davis Z."/>
            <person name="Dums J."/>
            <person name="Everington C."/>
            <person name="Groth A."/>
            <person name="Hawes N."/>
            <person name="McArthur N."/>
            <person name="McKenney C."/>
            <person name="Oufkir A."/>
            <person name="Pearce B."/>
            <person name="Rampal S."/>
            <person name="Rozier H."/>
            <person name="Schaff J."/>
            <person name="Slehria T."/>
            <person name="Carson S."/>
            <person name="Miller E.S."/>
        </authorList>
    </citation>
    <scope>NUCLEOTIDE SEQUENCE [LARGE SCALE GENOMIC DNA]</scope>
</reference>
<name>A0A0N9SIM5_9CAUD</name>
<dbReference type="Pfam" id="PF26325">
    <property type="entry name" value="YhjD"/>
    <property type="match status" value="1"/>
</dbReference>
<dbReference type="Proteomes" id="UP000204254">
    <property type="component" value="Segment"/>
</dbReference>
<organism evidence="1 2">
    <name type="scientific">Paenibacillus phage Tripp</name>
    <dbReference type="NCBI Taxonomy" id="1718161"/>
    <lineage>
        <taxon>Viruses</taxon>
        <taxon>Duplodnaviria</taxon>
        <taxon>Heunggongvirae</taxon>
        <taxon>Uroviricota</taxon>
        <taxon>Caudoviricetes</taxon>
        <taxon>Halcyonevirus</taxon>
        <taxon>Halcyonevirus tripp</taxon>
    </lineage>
</organism>
<dbReference type="GeneID" id="26636988"/>
<dbReference type="RefSeq" id="YP_009210550.1">
    <property type="nucleotide sequence ID" value="NC_028930.1"/>
</dbReference>
<evidence type="ECO:0000313" key="1">
    <source>
        <dbReference type="EMBL" id="ALH46403.1"/>
    </source>
</evidence>
<protein>
    <submittedName>
        <fullName evidence="1">Uncharacterized protein</fullName>
    </submittedName>
</protein>
<dbReference type="KEGG" id="vg:26636988"/>
<dbReference type="EMBL" id="KT755656">
    <property type="protein sequence ID" value="ALH46403.1"/>
    <property type="molecule type" value="Genomic_DNA"/>
</dbReference>
<dbReference type="InterPro" id="IPR058600">
    <property type="entry name" value="YhjD-like"/>
</dbReference>
<evidence type="ECO:0000313" key="2">
    <source>
        <dbReference type="Proteomes" id="UP000204254"/>
    </source>
</evidence>
<accession>A0A0N9SIM5</accession>
<sequence>MPAATNDELTLIKKYLVLPLVVSVFERDARTLREVLKTPDPYVERINRGIEYINDDLTKVRKYFRANGIKVYDVERSASDLSCGYTCRGYTGSMRLLMSHLRSEVEVEMRKYLGEDVQGLRKGPSNIV</sequence>
<keyword evidence="2" id="KW-1185">Reference proteome</keyword>
<gene>
    <name evidence="1" type="ORF">TRIPP_30</name>
</gene>
<proteinExistence type="predicted"/>